<dbReference type="Pfam" id="PF13671">
    <property type="entry name" value="AAA_33"/>
    <property type="match status" value="1"/>
</dbReference>
<accession>A0A0L0JN73</accession>
<feature type="region of interest" description="Disordered" evidence="1">
    <location>
        <begin position="1"/>
        <end position="89"/>
    </location>
</feature>
<dbReference type="AlphaFoldDB" id="A0A0L0JN73"/>
<sequence length="283" mass="30350">MQHAVGSPLPPPHQWGHGPVGWSPAAQHPGPYPSHPHPQAQPGFTPPQVPQPQVPPVPPAPPVAHPPVPQYSPPPRQAPGDVTGHVPLPSGEPVIAPAATMLAVLLIGPAGAGKTSVAKYWAEHRRTPTAHISLDDVREWVRSGFADPQRGWNDHSEAQYRLARRTCGFAARNFLANGISCILDDAIFPDRPAVGLGGWKRHVGPGLLPVVLLPGLEVVLERNAERSGNRRLTDEEVARIHGRMAGWYGSGLPIIDNSQLDVESTARVLDEVLARAIASPPKW</sequence>
<dbReference type="Gene3D" id="3.40.50.300">
    <property type="entry name" value="P-loop containing nucleotide triphosphate hydrolases"/>
    <property type="match status" value="1"/>
</dbReference>
<organism evidence="2 3">
    <name type="scientific">Streptomyces acidiscabies</name>
    <dbReference type="NCBI Taxonomy" id="42234"/>
    <lineage>
        <taxon>Bacteria</taxon>
        <taxon>Bacillati</taxon>
        <taxon>Actinomycetota</taxon>
        <taxon>Actinomycetes</taxon>
        <taxon>Kitasatosporales</taxon>
        <taxon>Streptomycetaceae</taxon>
        <taxon>Streptomyces</taxon>
    </lineage>
</organism>
<reference evidence="3" key="1">
    <citation type="submission" date="2014-07" db="EMBL/GenBank/DDBJ databases">
        <title>Genome sequencing of plant-pathogenic Streptomyces species.</title>
        <authorList>
            <person name="Harrison J."/>
            <person name="Sapp M."/>
            <person name="Thwaites R."/>
            <person name="Studholme D.J."/>
        </authorList>
    </citation>
    <scope>NUCLEOTIDE SEQUENCE [LARGE SCALE GENOMIC DNA]</scope>
    <source>
        <strain evidence="3">NCPPB 4445</strain>
    </source>
</reference>
<proteinExistence type="predicted"/>
<evidence type="ECO:0000256" key="1">
    <source>
        <dbReference type="SAM" id="MobiDB-lite"/>
    </source>
</evidence>
<dbReference type="OrthoDB" id="3694783at2"/>
<protein>
    <submittedName>
        <fullName evidence="2">Uncharacterized protein</fullName>
    </submittedName>
</protein>
<feature type="compositionally biased region" description="Pro residues" evidence="1">
    <location>
        <begin position="44"/>
        <end position="77"/>
    </location>
</feature>
<dbReference type="RefSeq" id="WP_078841623.1">
    <property type="nucleotide sequence ID" value="NZ_KQ257832.1"/>
</dbReference>
<evidence type="ECO:0000313" key="2">
    <source>
        <dbReference type="EMBL" id="KND26885.1"/>
    </source>
</evidence>
<gene>
    <name evidence="2" type="ORF">IQ63_35955</name>
</gene>
<dbReference type="PATRIC" id="fig|42234.21.peg.7399"/>
<evidence type="ECO:0000313" key="3">
    <source>
        <dbReference type="Proteomes" id="UP000037151"/>
    </source>
</evidence>
<name>A0A0L0JN73_9ACTN</name>
<dbReference type="SUPFAM" id="SSF52540">
    <property type="entry name" value="P-loop containing nucleoside triphosphate hydrolases"/>
    <property type="match status" value="1"/>
</dbReference>
<dbReference type="InterPro" id="IPR027417">
    <property type="entry name" value="P-loop_NTPase"/>
</dbReference>
<dbReference type="Proteomes" id="UP000037151">
    <property type="component" value="Unassembled WGS sequence"/>
</dbReference>
<comment type="caution">
    <text evidence="2">The sequence shown here is derived from an EMBL/GenBank/DDBJ whole genome shotgun (WGS) entry which is preliminary data.</text>
</comment>
<dbReference type="EMBL" id="JPPY01000203">
    <property type="protein sequence ID" value="KND26885.1"/>
    <property type="molecule type" value="Genomic_DNA"/>
</dbReference>
<dbReference type="NCBIfam" id="NF040555">
    <property type="entry name" value="Pro-rich_NTERM"/>
    <property type="match status" value="1"/>
</dbReference>